<dbReference type="InterPro" id="IPR050834">
    <property type="entry name" value="Glycosyltransf_2"/>
</dbReference>
<dbReference type="InterPro" id="IPR029044">
    <property type="entry name" value="Nucleotide-diphossugar_trans"/>
</dbReference>
<protein>
    <recommendedName>
        <fullName evidence="1">Glycosyltransferase 2-like domain-containing protein</fullName>
    </recommendedName>
</protein>
<organism evidence="2">
    <name type="scientific">marine sediment metagenome</name>
    <dbReference type="NCBI Taxonomy" id="412755"/>
    <lineage>
        <taxon>unclassified sequences</taxon>
        <taxon>metagenomes</taxon>
        <taxon>ecological metagenomes</taxon>
    </lineage>
</organism>
<dbReference type="Pfam" id="PF00535">
    <property type="entry name" value="Glycos_transf_2"/>
    <property type="match status" value="1"/>
</dbReference>
<dbReference type="AlphaFoldDB" id="X1TFR7"/>
<proteinExistence type="predicted"/>
<evidence type="ECO:0000259" key="1">
    <source>
        <dbReference type="Pfam" id="PF00535"/>
    </source>
</evidence>
<name>X1TFR7_9ZZZZ</name>
<reference evidence="2" key="1">
    <citation type="journal article" date="2014" name="Front. Microbiol.">
        <title>High frequency of phylogenetically diverse reductive dehalogenase-homologous genes in deep subseafloor sedimentary metagenomes.</title>
        <authorList>
            <person name="Kawai M."/>
            <person name="Futagami T."/>
            <person name="Toyoda A."/>
            <person name="Takaki Y."/>
            <person name="Nishi S."/>
            <person name="Hori S."/>
            <person name="Arai W."/>
            <person name="Tsubouchi T."/>
            <person name="Morono Y."/>
            <person name="Uchiyama I."/>
            <person name="Ito T."/>
            <person name="Fujiyama A."/>
            <person name="Inagaki F."/>
            <person name="Takami H."/>
        </authorList>
    </citation>
    <scope>NUCLEOTIDE SEQUENCE</scope>
    <source>
        <strain evidence="2">Expedition CK06-06</strain>
    </source>
</reference>
<dbReference type="InterPro" id="IPR001173">
    <property type="entry name" value="Glyco_trans_2-like"/>
</dbReference>
<dbReference type="SUPFAM" id="SSF53448">
    <property type="entry name" value="Nucleotide-diphospho-sugar transferases"/>
    <property type="match status" value="1"/>
</dbReference>
<feature type="domain" description="Glycosyltransferase 2-like" evidence="1">
    <location>
        <begin position="4"/>
        <end position="64"/>
    </location>
</feature>
<dbReference type="PANTHER" id="PTHR43685:SF2">
    <property type="entry name" value="GLYCOSYLTRANSFERASE 2-LIKE DOMAIN-CONTAINING PROTEIN"/>
    <property type="match status" value="1"/>
</dbReference>
<accession>X1TFR7</accession>
<dbReference type="Gene3D" id="3.90.550.10">
    <property type="entry name" value="Spore Coat Polysaccharide Biosynthesis Protein SpsA, Chain A"/>
    <property type="match status" value="1"/>
</dbReference>
<sequence length="68" mass="7855">MIYIIIPVHNRIKLTINCVDSLQRQTYRNFITIVVDDSSTDGTLKIIKDKFGDFVEVLKGDGNLWWAL</sequence>
<comment type="caution">
    <text evidence="2">The sequence shown here is derived from an EMBL/GenBank/DDBJ whole genome shotgun (WGS) entry which is preliminary data.</text>
</comment>
<dbReference type="EMBL" id="BARW01020312">
    <property type="protein sequence ID" value="GAI90196.1"/>
    <property type="molecule type" value="Genomic_DNA"/>
</dbReference>
<dbReference type="PANTHER" id="PTHR43685">
    <property type="entry name" value="GLYCOSYLTRANSFERASE"/>
    <property type="match status" value="1"/>
</dbReference>
<gene>
    <name evidence="2" type="ORF">S12H4_34343</name>
</gene>
<evidence type="ECO:0000313" key="2">
    <source>
        <dbReference type="EMBL" id="GAI90196.1"/>
    </source>
</evidence>